<feature type="transmembrane region" description="Helical" evidence="6">
    <location>
        <begin position="12"/>
        <end position="36"/>
    </location>
</feature>
<dbReference type="InterPro" id="IPR047817">
    <property type="entry name" value="ABC2_TM_bact-type"/>
</dbReference>
<keyword evidence="3 6" id="KW-1133">Transmembrane helix</keyword>
<dbReference type="GO" id="GO:0140359">
    <property type="term" value="F:ABC-type transporter activity"/>
    <property type="evidence" value="ECO:0007669"/>
    <property type="project" value="InterPro"/>
</dbReference>
<comment type="caution">
    <text evidence="8">The sequence shown here is derived from an EMBL/GenBank/DDBJ whole genome shotgun (WGS) entry which is preliminary data.</text>
</comment>
<gene>
    <name evidence="8" type="ORF">B5D80_28150</name>
</gene>
<organism evidence="8 9">
    <name type="scientific">Micromonospora wenchangensis</name>
    <dbReference type="NCBI Taxonomy" id="1185415"/>
    <lineage>
        <taxon>Bacteria</taxon>
        <taxon>Bacillati</taxon>
        <taxon>Actinomycetota</taxon>
        <taxon>Actinomycetes</taxon>
        <taxon>Micromonosporales</taxon>
        <taxon>Micromonosporaceae</taxon>
        <taxon>Micromonospora</taxon>
    </lineage>
</organism>
<dbReference type="Pfam" id="PF01061">
    <property type="entry name" value="ABC2_membrane"/>
    <property type="match status" value="1"/>
</dbReference>
<dbReference type="AlphaFoldDB" id="A0A246REH6"/>
<feature type="transmembrane region" description="Helical" evidence="6">
    <location>
        <begin position="212"/>
        <end position="235"/>
    </location>
</feature>
<evidence type="ECO:0000256" key="6">
    <source>
        <dbReference type="RuleBase" id="RU361157"/>
    </source>
</evidence>
<protein>
    <recommendedName>
        <fullName evidence="6">Transport permease protein</fullName>
    </recommendedName>
</protein>
<evidence type="ECO:0000259" key="7">
    <source>
        <dbReference type="PROSITE" id="PS51012"/>
    </source>
</evidence>
<reference evidence="8 9" key="1">
    <citation type="submission" date="2017-03" db="EMBL/GenBank/DDBJ databases">
        <title>Whole genome sequence of Micromonospora wenchangensis, isolated from mangrove soil.</title>
        <authorList>
            <person name="Yang H."/>
        </authorList>
    </citation>
    <scope>NUCLEOTIDE SEQUENCE [LARGE SCALE GENOMIC DNA]</scope>
    <source>
        <strain evidence="8 9">CCTCC AA 2012002</strain>
    </source>
</reference>
<evidence type="ECO:0000256" key="3">
    <source>
        <dbReference type="ARBA" id="ARBA00022989"/>
    </source>
</evidence>
<feature type="transmembrane region" description="Helical" evidence="6">
    <location>
        <begin position="48"/>
        <end position="70"/>
    </location>
</feature>
<evidence type="ECO:0000313" key="9">
    <source>
        <dbReference type="Proteomes" id="UP000197174"/>
    </source>
</evidence>
<dbReference type="InterPro" id="IPR051784">
    <property type="entry name" value="Nod_factor_ABC_transporter"/>
</dbReference>
<keyword evidence="4 6" id="KW-0472">Membrane</keyword>
<feature type="domain" description="ABC transmembrane type-2" evidence="7">
    <location>
        <begin position="9"/>
        <end position="238"/>
    </location>
</feature>
<accession>A0A246REH6</accession>
<keyword evidence="6" id="KW-1003">Cell membrane</keyword>
<keyword evidence="9" id="KW-1185">Reference proteome</keyword>
<dbReference type="PANTHER" id="PTHR43229">
    <property type="entry name" value="NODULATION PROTEIN J"/>
    <property type="match status" value="1"/>
</dbReference>
<evidence type="ECO:0000256" key="4">
    <source>
        <dbReference type="ARBA" id="ARBA00023136"/>
    </source>
</evidence>
<name>A0A246REH6_9ACTN</name>
<dbReference type="PANTHER" id="PTHR43229:SF2">
    <property type="entry name" value="NODULATION PROTEIN J"/>
    <property type="match status" value="1"/>
</dbReference>
<comment type="similarity">
    <text evidence="6">Belongs to the ABC-2 integral membrane protein family.</text>
</comment>
<feature type="transmembrane region" description="Helical" evidence="6">
    <location>
        <begin position="91"/>
        <end position="118"/>
    </location>
</feature>
<dbReference type="PIRSF" id="PIRSF006648">
    <property type="entry name" value="DrrB"/>
    <property type="match status" value="1"/>
</dbReference>
<dbReference type="PROSITE" id="PS51012">
    <property type="entry name" value="ABC_TM2"/>
    <property type="match status" value="1"/>
</dbReference>
<dbReference type="Proteomes" id="UP000197174">
    <property type="component" value="Unassembled WGS sequence"/>
</dbReference>
<comment type="subcellular location">
    <subcellularLocation>
        <location evidence="6">Cell membrane</location>
        <topology evidence="6">Multi-pass membrane protein</topology>
    </subcellularLocation>
    <subcellularLocation>
        <location evidence="1">Membrane</location>
        <topology evidence="1">Multi-pass membrane protein</topology>
    </subcellularLocation>
</comment>
<sequence>MLLLTRNRTNLLLAILPTAIYLLLFATSLTNLVGTVTYRGAQVGYAEFTIPAIMLSSMLAATTTTGTSLFQEEMGGMSLEVWSYPVSRGGYIAGKIVATTALVVVQSLAALIVGLLLFDLGWPGGHWLALVVGTVVVSLTFNGLYLLFAALVRDFQRFMVLINVLGPFLLFSSPSFYPVERMPLVLRWLSTVNPVTYGISCLRGGALAGWDAMWPSGLGMLAGAIVLFTVIAAVLNRRIREL</sequence>
<evidence type="ECO:0000313" key="8">
    <source>
        <dbReference type="EMBL" id="OWV00263.1"/>
    </source>
</evidence>
<evidence type="ECO:0000256" key="5">
    <source>
        <dbReference type="ARBA" id="ARBA00023251"/>
    </source>
</evidence>
<feature type="transmembrane region" description="Helical" evidence="6">
    <location>
        <begin position="160"/>
        <end position="179"/>
    </location>
</feature>
<dbReference type="OrthoDB" id="4322147at2"/>
<keyword evidence="6" id="KW-0813">Transport</keyword>
<dbReference type="InterPro" id="IPR000412">
    <property type="entry name" value="ABC_2_transport"/>
</dbReference>
<dbReference type="EMBL" id="MZMV01000071">
    <property type="protein sequence ID" value="OWV00263.1"/>
    <property type="molecule type" value="Genomic_DNA"/>
</dbReference>
<dbReference type="GO" id="GO:0046677">
    <property type="term" value="P:response to antibiotic"/>
    <property type="evidence" value="ECO:0007669"/>
    <property type="project" value="UniProtKB-KW"/>
</dbReference>
<dbReference type="InterPro" id="IPR013525">
    <property type="entry name" value="ABC2_TM"/>
</dbReference>
<dbReference type="GO" id="GO:0043190">
    <property type="term" value="C:ATP-binding cassette (ABC) transporter complex"/>
    <property type="evidence" value="ECO:0007669"/>
    <property type="project" value="InterPro"/>
</dbReference>
<proteinExistence type="inferred from homology"/>
<evidence type="ECO:0000256" key="2">
    <source>
        <dbReference type="ARBA" id="ARBA00022692"/>
    </source>
</evidence>
<evidence type="ECO:0000256" key="1">
    <source>
        <dbReference type="ARBA" id="ARBA00004141"/>
    </source>
</evidence>
<keyword evidence="5" id="KW-0046">Antibiotic resistance</keyword>
<feature type="transmembrane region" description="Helical" evidence="6">
    <location>
        <begin position="124"/>
        <end position="148"/>
    </location>
</feature>
<keyword evidence="2 6" id="KW-0812">Transmembrane</keyword>